<dbReference type="Pfam" id="PF06169">
    <property type="entry name" value="DUF982"/>
    <property type="match status" value="1"/>
</dbReference>
<comment type="caution">
    <text evidence="1">The sequence shown here is derived from an EMBL/GenBank/DDBJ whole genome shotgun (WGS) entry which is preliminary data.</text>
</comment>
<evidence type="ECO:0000313" key="1">
    <source>
        <dbReference type="EMBL" id="NTS30647.1"/>
    </source>
</evidence>
<dbReference type="Proteomes" id="UP000550508">
    <property type="component" value="Unassembled WGS sequence"/>
</dbReference>
<protein>
    <submittedName>
        <fullName evidence="1">DUF982 domain-containing protein</fullName>
    </submittedName>
</protein>
<organism evidence="1 2">
    <name type="scientific">Phyllobacterium pellucidum</name>
    <dbReference type="NCBI Taxonomy" id="2740464"/>
    <lineage>
        <taxon>Bacteria</taxon>
        <taxon>Pseudomonadati</taxon>
        <taxon>Pseudomonadota</taxon>
        <taxon>Alphaproteobacteria</taxon>
        <taxon>Hyphomicrobiales</taxon>
        <taxon>Phyllobacteriaceae</taxon>
        <taxon>Phyllobacterium</taxon>
    </lineage>
</organism>
<dbReference type="Gene3D" id="6.10.250.730">
    <property type="match status" value="1"/>
</dbReference>
<sequence length="99" mass="10875">MDDVPFQSLVLRPARRGKPRHVSSVGQALAFLKNDWTHKQGPACLRAKLTCTGALEGHFSPVEARAAFLDALLDAGIRVEEGNTTFMETLTNTLRAVRE</sequence>
<dbReference type="EMBL" id="JABUMX010000001">
    <property type="protein sequence ID" value="NTS30647.1"/>
    <property type="molecule type" value="Genomic_DNA"/>
</dbReference>
<accession>A0A849VRI6</accession>
<name>A0A849VRI6_9HYPH</name>
<evidence type="ECO:0000313" key="2">
    <source>
        <dbReference type="Proteomes" id="UP000550508"/>
    </source>
</evidence>
<gene>
    <name evidence="1" type="ORF">HQ945_05215</name>
</gene>
<keyword evidence="2" id="KW-1185">Reference proteome</keyword>
<dbReference type="RefSeq" id="WP_174207723.1">
    <property type="nucleotide sequence ID" value="NZ_JABUMX010000001.1"/>
</dbReference>
<reference evidence="1 2" key="1">
    <citation type="submission" date="2020-05" db="EMBL/GenBank/DDBJ databases">
        <authorList>
            <person name="Kim M.K."/>
        </authorList>
    </citation>
    <scope>NUCLEOTIDE SEQUENCE [LARGE SCALE GENOMIC DNA]</scope>
    <source>
        <strain evidence="1 2">BT25</strain>
    </source>
</reference>
<dbReference type="InterPro" id="IPR010385">
    <property type="entry name" value="DUF982"/>
</dbReference>
<dbReference type="AlphaFoldDB" id="A0A849VRI6"/>
<proteinExistence type="predicted"/>